<protein>
    <submittedName>
        <fullName evidence="1">N4-gp56 family major capsid protein</fullName>
    </submittedName>
</protein>
<evidence type="ECO:0000313" key="1">
    <source>
        <dbReference type="EMBL" id="QPL52409.1"/>
    </source>
</evidence>
<proteinExistence type="predicted"/>
<evidence type="ECO:0000313" key="2">
    <source>
        <dbReference type="Proteomes" id="UP000594435"/>
    </source>
</evidence>
<dbReference type="EMBL" id="CP065217">
    <property type="protein sequence ID" value="QPL52409.1"/>
    <property type="molecule type" value="Genomic_DNA"/>
</dbReference>
<dbReference type="NCBIfam" id="TIGR04387">
    <property type="entry name" value="capsid_maj_N4"/>
    <property type="match status" value="1"/>
</dbReference>
<gene>
    <name evidence="1" type="ORF">I3X05_10295</name>
</gene>
<dbReference type="RefSeq" id="WP_045571864.1">
    <property type="nucleotide sequence ID" value="NZ_CP065217.1"/>
</dbReference>
<sequence>MTTITKQQARKIQEVGLFTSTLRARSLVNMLTEELPKEAMPDKKGMERQTSSHAPIVRVTDLSKGGGDTVDMQIVHHLNKRPTMGDKKIAGRGESIDFTSFELGINQGRHQVDAGGKMTQQRTTHDLRKTARTLLGPYFNNLQDQVSIIHAAGARGDHFAIDSIVPQESHEEYAEIMVNDVLPPTHDRHFFGGDANSFEELDEADVFSMESVDNLNLFIEEMANPIQPIRFNGDELAGDEPFYLLNVTPRQWDSWKKTSSYKDWQMLVASALNRGRNFKHPVFSGECAMMGNILVRKYKGMPIRFNAGSTVKVSNNDKLATVSQKTAGTTIDRAMLMGGQALATAWGKTQSGNSFSIVEEKTDAGNRTEITIGWMNGVKKIRFADKTGRVNDHGIIVLDTAVKLGF</sequence>
<dbReference type="InterPro" id="IPR025267">
    <property type="entry name" value="ORF017-like"/>
</dbReference>
<accession>A0AAJ4I8Q8</accession>
<dbReference type="Pfam" id="PF13252">
    <property type="entry name" value="Phage_capsid_3"/>
    <property type="match status" value="1"/>
</dbReference>
<dbReference type="Proteomes" id="UP000594435">
    <property type="component" value="Chromosome 1"/>
</dbReference>
<reference evidence="1 2" key="1">
    <citation type="submission" date="2020-11" db="EMBL/GenBank/DDBJ databases">
        <title>Complete and Circularized Genome Assembly of a human isolate of Vibrio navarrensis biotype pommerensis with MiSeq and MinION Sequence Data.</title>
        <authorList>
            <person name="Schwartz K."/>
            <person name="Borowiak M."/>
            <person name="Deneke C."/>
            <person name="Balau V."/>
            <person name="Metelmann C."/>
            <person name="Strauch E."/>
        </authorList>
    </citation>
    <scope>NUCLEOTIDE SEQUENCE [LARGE SCALE GENOMIC DNA]</scope>
    <source>
        <strain evidence="1 2">20-VB00237</strain>
    </source>
</reference>
<dbReference type="AlphaFoldDB" id="A0AAJ4I8Q8"/>
<name>A0AAJ4I8Q8_9VIBR</name>
<organism evidence="1 2">
    <name type="scientific">Vibrio navarrensis</name>
    <dbReference type="NCBI Taxonomy" id="29495"/>
    <lineage>
        <taxon>Bacteria</taxon>
        <taxon>Pseudomonadati</taxon>
        <taxon>Pseudomonadota</taxon>
        <taxon>Gammaproteobacteria</taxon>
        <taxon>Vibrionales</taxon>
        <taxon>Vibrionaceae</taxon>
        <taxon>Vibrio</taxon>
    </lineage>
</organism>